<reference evidence="1" key="1">
    <citation type="journal article" date="2023" name="G3 (Bethesda)">
        <title>A reference genome for the long-term kleptoplast-retaining sea slug Elysia crispata morphotype clarki.</title>
        <authorList>
            <person name="Eastman K.E."/>
            <person name="Pendleton A.L."/>
            <person name="Shaikh M.A."/>
            <person name="Suttiyut T."/>
            <person name="Ogas R."/>
            <person name="Tomko P."/>
            <person name="Gavelis G."/>
            <person name="Widhalm J.R."/>
            <person name="Wisecaver J.H."/>
        </authorList>
    </citation>
    <scope>NUCLEOTIDE SEQUENCE</scope>
    <source>
        <strain evidence="1">ECLA1</strain>
    </source>
</reference>
<protein>
    <submittedName>
        <fullName evidence="1">Uncharacterized protein</fullName>
    </submittedName>
</protein>
<keyword evidence="2" id="KW-1185">Reference proteome</keyword>
<proteinExistence type="predicted"/>
<sequence length="89" mass="9901">MGKHCAAIGCSHSVDKNKKLSQGLTFHACLNERPWRSMAANTIAQLRDKVGAIIDQDLTRKCDLLDRSEPRVLSDRGFSSVQDECEKKA</sequence>
<gene>
    <name evidence="1" type="ORF">RRG08_063301</name>
</gene>
<comment type="caution">
    <text evidence="1">The sequence shown here is derived from an EMBL/GenBank/DDBJ whole genome shotgun (WGS) entry which is preliminary data.</text>
</comment>
<evidence type="ECO:0000313" key="2">
    <source>
        <dbReference type="Proteomes" id="UP001283361"/>
    </source>
</evidence>
<dbReference type="EMBL" id="JAWDGP010003195">
    <property type="protein sequence ID" value="KAK3776597.1"/>
    <property type="molecule type" value="Genomic_DNA"/>
</dbReference>
<organism evidence="1 2">
    <name type="scientific">Elysia crispata</name>
    <name type="common">lettuce slug</name>
    <dbReference type="NCBI Taxonomy" id="231223"/>
    <lineage>
        <taxon>Eukaryota</taxon>
        <taxon>Metazoa</taxon>
        <taxon>Spiralia</taxon>
        <taxon>Lophotrochozoa</taxon>
        <taxon>Mollusca</taxon>
        <taxon>Gastropoda</taxon>
        <taxon>Heterobranchia</taxon>
        <taxon>Euthyneura</taxon>
        <taxon>Panpulmonata</taxon>
        <taxon>Sacoglossa</taxon>
        <taxon>Placobranchoidea</taxon>
        <taxon>Plakobranchidae</taxon>
        <taxon>Elysia</taxon>
    </lineage>
</organism>
<dbReference type="AlphaFoldDB" id="A0AAE1DN94"/>
<accession>A0AAE1DN94</accession>
<dbReference type="Proteomes" id="UP001283361">
    <property type="component" value="Unassembled WGS sequence"/>
</dbReference>
<evidence type="ECO:0000313" key="1">
    <source>
        <dbReference type="EMBL" id="KAK3776597.1"/>
    </source>
</evidence>
<name>A0AAE1DN94_9GAST</name>